<comment type="subcellular location">
    <subcellularLocation>
        <location evidence="2">Nucleus</location>
    </subcellularLocation>
</comment>
<evidence type="ECO:0000256" key="5">
    <source>
        <dbReference type="ARBA" id="ARBA00022723"/>
    </source>
</evidence>
<reference evidence="9" key="1">
    <citation type="submission" date="2023-03" db="EMBL/GenBank/DDBJ databases">
        <title>Chromosome-level genomes of two armyworms, Mythimna separata and Mythimna loreyi, provide insights into the biosynthesis and reception of sex pheromones.</title>
        <authorList>
            <person name="Zhao H."/>
        </authorList>
    </citation>
    <scope>NUCLEOTIDE SEQUENCE</scope>
    <source>
        <strain evidence="9">BeijingLab</strain>
        <tissue evidence="9">Pupa</tissue>
    </source>
</reference>
<evidence type="ECO:0000256" key="7">
    <source>
        <dbReference type="ARBA" id="ARBA00023242"/>
    </source>
</evidence>
<keyword evidence="10" id="KW-1185">Reference proteome</keyword>
<dbReference type="GO" id="GO:0004518">
    <property type="term" value="F:nuclease activity"/>
    <property type="evidence" value="ECO:0007669"/>
    <property type="project" value="UniProtKB-KW"/>
</dbReference>
<organism evidence="9 10">
    <name type="scientific">Mythimna separata</name>
    <name type="common">Oriental armyworm</name>
    <name type="synonym">Pseudaletia separata</name>
    <dbReference type="NCBI Taxonomy" id="271217"/>
    <lineage>
        <taxon>Eukaryota</taxon>
        <taxon>Metazoa</taxon>
        <taxon>Ecdysozoa</taxon>
        <taxon>Arthropoda</taxon>
        <taxon>Hexapoda</taxon>
        <taxon>Insecta</taxon>
        <taxon>Pterygota</taxon>
        <taxon>Neoptera</taxon>
        <taxon>Endopterygota</taxon>
        <taxon>Lepidoptera</taxon>
        <taxon>Glossata</taxon>
        <taxon>Ditrysia</taxon>
        <taxon>Noctuoidea</taxon>
        <taxon>Noctuidae</taxon>
        <taxon>Noctuinae</taxon>
        <taxon>Hadenini</taxon>
        <taxon>Mythimna</taxon>
    </lineage>
</organism>
<evidence type="ECO:0000313" key="9">
    <source>
        <dbReference type="EMBL" id="KAJ8713620.1"/>
    </source>
</evidence>
<comment type="cofactor">
    <cofactor evidence="1">
        <name>a divalent metal cation</name>
        <dbReference type="ChEBI" id="CHEBI:60240"/>
    </cofactor>
</comment>
<dbReference type="InterPro" id="IPR045249">
    <property type="entry name" value="HARBI1-like"/>
</dbReference>
<name>A0AAD7YFR4_MYTSE</name>
<protein>
    <recommendedName>
        <fullName evidence="8">DDE Tnp4 domain-containing protein</fullName>
    </recommendedName>
</protein>
<evidence type="ECO:0000256" key="6">
    <source>
        <dbReference type="ARBA" id="ARBA00022801"/>
    </source>
</evidence>
<dbReference type="GO" id="GO:0005634">
    <property type="term" value="C:nucleus"/>
    <property type="evidence" value="ECO:0007669"/>
    <property type="project" value="UniProtKB-SubCell"/>
</dbReference>
<keyword evidence="7" id="KW-0539">Nucleus</keyword>
<evidence type="ECO:0000256" key="4">
    <source>
        <dbReference type="ARBA" id="ARBA00022722"/>
    </source>
</evidence>
<evidence type="ECO:0000256" key="2">
    <source>
        <dbReference type="ARBA" id="ARBA00004123"/>
    </source>
</evidence>
<dbReference type="PANTHER" id="PTHR22930:SF269">
    <property type="entry name" value="NUCLEASE HARBI1-LIKE PROTEIN"/>
    <property type="match status" value="1"/>
</dbReference>
<gene>
    <name evidence="9" type="ORF">PYW07_013990</name>
</gene>
<dbReference type="Pfam" id="PF13359">
    <property type="entry name" value="DDE_Tnp_4"/>
    <property type="match status" value="1"/>
</dbReference>
<dbReference type="InterPro" id="IPR027806">
    <property type="entry name" value="HARBI1_dom"/>
</dbReference>
<feature type="domain" description="DDE Tnp4" evidence="8">
    <location>
        <begin position="60"/>
        <end position="225"/>
    </location>
</feature>
<evidence type="ECO:0000313" key="10">
    <source>
        <dbReference type="Proteomes" id="UP001231518"/>
    </source>
</evidence>
<keyword evidence="6" id="KW-0378">Hydrolase</keyword>
<dbReference type="PANTHER" id="PTHR22930">
    <property type="match status" value="1"/>
</dbReference>
<dbReference type="GO" id="GO:0046872">
    <property type="term" value="F:metal ion binding"/>
    <property type="evidence" value="ECO:0007669"/>
    <property type="project" value="UniProtKB-KW"/>
</dbReference>
<evidence type="ECO:0000259" key="8">
    <source>
        <dbReference type="Pfam" id="PF13359"/>
    </source>
</evidence>
<keyword evidence="4" id="KW-0540">Nuclease</keyword>
<comment type="caution">
    <text evidence="9">The sequence shown here is derived from an EMBL/GenBank/DDBJ whole genome shotgun (WGS) entry which is preliminary data.</text>
</comment>
<dbReference type="EMBL" id="JARGEI010000020">
    <property type="protein sequence ID" value="KAJ8713620.1"/>
    <property type="molecule type" value="Genomic_DNA"/>
</dbReference>
<evidence type="ECO:0000256" key="3">
    <source>
        <dbReference type="ARBA" id="ARBA00006958"/>
    </source>
</evidence>
<sequence length="295" mass="33410">MSSSFRLGESTIRSILKDVCNAIIKTMKGKFMPTPTTEDWKRIADGFNKKWNYPNCIGAIDGKHVNIIAPPSSGSLFFNYKKHFSIVLMAVVDDKYRFIAVDIGAYGKNSDGGILASSRLGRAIEMNTFNIPTDTPLPGTEIIMPHVFVADEAFPLKRNLLRPYPRSSGISEKERIYNNRLSRARRVVENAFGILYQKFGIYNKNLHLHPKYVDIVVFATCILHNVMRCYNIPSDDEVNTRQSSANNDDEQRLLSNLSTIPEDISESSASAFETRDMFATYFQSPEGRVPWQHLI</sequence>
<accession>A0AAD7YFR4</accession>
<dbReference type="AlphaFoldDB" id="A0AAD7YFR4"/>
<proteinExistence type="inferred from homology"/>
<keyword evidence="5" id="KW-0479">Metal-binding</keyword>
<dbReference type="Proteomes" id="UP001231518">
    <property type="component" value="Chromosome 4"/>
</dbReference>
<comment type="similarity">
    <text evidence="3">Belongs to the HARBI1 family.</text>
</comment>
<evidence type="ECO:0000256" key="1">
    <source>
        <dbReference type="ARBA" id="ARBA00001968"/>
    </source>
</evidence>
<dbReference type="GO" id="GO:0016787">
    <property type="term" value="F:hydrolase activity"/>
    <property type="evidence" value="ECO:0007669"/>
    <property type="project" value="UniProtKB-KW"/>
</dbReference>